<name>A0ABT6HJD7_9ACTN</name>
<proteinExistence type="predicted"/>
<dbReference type="Gene3D" id="3.30.160.240">
    <property type="entry name" value="Rv1738"/>
    <property type="match status" value="1"/>
</dbReference>
<dbReference type="RefSeq" id="WP_279927142.1">
    <property type="nucleotide sequence ID" value="NZ_JARWBG010000007.1"/>
</dbReference>
<dbReference type="InterPro" id="IPR015057">
    <property type="entry name" value="Rv2632c-like"/>
</dbReference>
<comment type="caution">
    <text evidence="2">The sequence shown here is derived from an EMBL/GenBank/DDBJ whole genome shotgun (WGS) entry which is preliminary data.</text>
</comment>
<dbReference type="EMBL" id="JARWBG010000007">
    <property type="protein sequence ID" value="MDH2388858.1"/>
    <property type="molecule type" value="Genomic_DNA"/>
</dbReference>
<dbReference type="Pfam" id="PF08962">
    <property type="entry name" value="Rv2632c-like"/>
    <property type="match status" value="1"/>
</dbReference>
<dbReference type="SUPFAM" id="SSF143212">
    <property type="entry name" value="Rv2632c-like"/>
    <property type="match status" value="1"/>
</dbReference>
<sequence length="107" mass="11422">MTRTLEWKAGVYLFEEDGRTKAKAVLDTGVTRLTGRGVARCNPQDVDVPEIGDELAVSRAMSDLAGQLMRIADRDLEAVGAGEGGQTAPDAAERKADAQYGWPDVTA</sequence>
<organism evidence="2 3">
    <name type="scientific">Streptomyces chengmaiensis</name>
    <dbReference type="NCBI Taxonomy" id="3040919"/>
    <lineage>
        <taxon>Bacteria</taxon>
        <taxon>Bacillati</taxon>
        <taxon>Actinomycetota</taxon>
        <taxon>Actinomycetes</taxon>
        <taxon>Kitasatosporales</taxon>
        <taxon>Streptomycetaceae</taxon>
        <taxon>Streptomyces</taxon>
    </lineage>
</organism>
<protein>
    <submittedName>
        <fullName evidence="2">DUF1876 domain-containing protein</fullName>
    </submittedName>
</protein>
<evidence type="ECO:0000313" key="2">
    <source>
        <dbReference type="EMBL" id="MDH2388858.1"/>
    </source>
</evidence>
<keyword evidence="3" id="KW-1185">Reference proteome</keyword>
<gene>
    <name evidence="2" type="ORF">QCN29_08665</name>
</gene>
<evidence type="ECO:0000313" key="3">
    <source>
        <dbReference type="Proteomes" id="UP001223144"/>
    </source>
</evidence>
<dbReference type="Proteomes" id="UP001223144">
    <property type="component" value="Unassembled WGS sequence"/>
</dbReference>
<accession>A0ABT6HJD7</accession>
<feature type="region of interest" description="Disordered" evidence="1">
    <location>
        <begin position="80"/>
        <end position="107"/>
    </location>
</feature>
<dbReference type="InterPro" id="IPR038070">
    <property type="entry name" value="Rv2632c-like_sf"/>
</dbReference>
<reference evidence="2 3" key="1">
    <citation type="submission" date="2023-04" db="EMBL/GenBank/DDBJ databases">
        <title>Streptomyces chengmaiensis sp. nov. isolated from the stem of mangrove plant in Hainan.</title>
        <authorList>
            <person name="Huang X."/>
            <person name="Zhou S."/>
            <person name="Chu X."/>
            <person name="Xie Y."/>
            <person name="Lin Y."/>
        </authorList>
    </citation>
    <scope>NUCLEOTIDE SEQUENCE [LARGE SCALE GENOMIC DNA]</scope>
    <source>
        <strain evidence="2 3">HNM0663</strain>
    </source>
</reference>
<evidence type="ECO:0000256" key="1">
    <source>
        <dbReference type="SAM" id="MobiDB-lite"/>
    </source>
</evidence>